<dbReference type="Pfam" id="PF04015">
    <property type="entry name" value="DUF362"/>
    <property type="match status" value="1"/>
</dbReference>
<name>A0A1I0DDP2_9FIRM</name>
<accession>A0A1I0DDP2</accession>
<organism evidence="2 3">
    <name type="scientific">Enterocloster lavalensis</name>
    <dbReference type="NCBI Taxonomy" id="460384"/>
    <lineage>
        <taxon>Bacteria</taxon>
        <taxon>Bacillati</taxon>
        <taxon>Bacillota</taxon>
        <taxon>Clostridia</taxon>
        <taxon>Lachnospirales</taxon>
        <taxon>Lachnospiraceae</taxon>
        <taxon>Enterocloster</taxon>
    </lineage>
</organism>
<evidence type="ECO:0000313" key="2">
    <source>
        <dbReference type="EMBL" id="SET30435.1"/>
    </source>
</evidence>
<sequence length="388" mass="40729">MSIYTVSIVRGDDVARQVREAVNLLGGMERFVKPGDRVLVKPNMTGPASYEKGVTTNPAVVEALARMALEAGAGAVDIGDGTGSVHIGSLKVLELCGMAEAAGRLGCGLVDLNKGECVKIPVEGGLILDYVLVNRNFLEYDAVINVPVLKTHFITEVSLGMKNMKGCIPPVEKRRFHDVGVNKAVADLNKVVRTALTVMDGTVAGEGLGPKEGRPVGFKTVLAGANVLAVDMTAAAVMGFVPEEIEHIRMAAEHGLGPAGSGEIQVVGEPVEAIRRKFLPAVPTMPDSDRARIINYQACSGCMGAAAIAISRLTDMGFFEAWGGERLTLVIGTKVPAGVGAEPDTFLLGNCAVRKESGGRVIQGCAPSALDVANMILDYYGITARPYV</sequence>
<dbReference type="Proteomes" id="UP000198508">
    <property type="component" value="Unassembled WGS sequence"/>
</dbReference>
<gene>
    <name evidence="2" type="ORF">SAMN05216313_104134</name>
</gene>
<dbReference type="PROSITE" id="PS01054">
    <property type="entry name" value="TRANSALDOLASE_1"/>
    <property type="match status" value="1"/>
</dbReference>
<dbReference type="InterPro" id="IPR007160">
    <property type="entry name" value="DUF362"/>
</dbReference>
<evidence type="ECO:0000313" key="3">
    <source>
        <dbReference type="Proteomes" id="UP000198508"/>
    </source>
</evidence>
<dbReference type="GO" id="GO:0005975">
    <property type="term" value="P:carbohydrate metabolic process"/>
    <property type="evidence" value="ECO:0007669"/>
    <property type="project" value="InterPro"/>
</dbReference>
<evidence type="ECO:0000259" key="1">
    <source>
        <dbReference type="Pfam" id="PF04015"/>
    </source>
</evidence>
<dbReference type="RefSeq" id="WP_092361373.1">
    <property type="nucleotide sequence ID" value="NZ_DAINWJ010000181.1"/>
</dbReference>
<feature type="domain" description="DUF362" evidence="1">
    <location>
        <begin position="38"/>
        <end position="235"/>
    </location>
</feature>
<dbReference type="InterPro" id="IPR018225">
    <property type="entry name" value="Transaldolase_AS"/>
</dbReference>
<dbReference type="GeneID" id="93276260"/>
<dbReference type="STRING" id="460384.SAMN05216313_104134"/>
<keyword evidence="3" id="KW-1185">Reference proteome</keyword>
<proteinExistence type="predicted"/>
<reference evidence="3" key="1">
    <citation type="submission" date="2016-10" db="EMBL/GenBank/DDBJ databases">
        <authorList>
            <person name="Varghese N."/>
            <person name="Submissions S."/>
        </authorList>
    </citation>
    <scope>NUCLEOTIDE SEQUENCE [LARGE SCALE GENOMIC DNA]</scope>
    <source>
        <strain evidence="3">NLAE-zl-G277</strain>
    </source>
</reference>
<dbReference type="EMBL" id="FOIM01000004">
    <property type="protein sequence ID" value="SET30435.1"/>
    <property type="molecule type" value="Genomic_DNA"/>
</dbReference>
<protein>
    <submittedName>
        <fullName evidence="2">Uncharacterized conserved protein, DUF362 family</fullName>
    </submittedName>
</protein>
<dbReference type="AlphaFoldDB" id="A0A1I0DDP2"/>